<comment type="caution">
    <text evidence="1">The sequence shown here is derived from an EMBL/GenBank/DDBJ whole genome shotgun (WGS) entry which is preliminary data.</text>
</comment>
<evidence type="ECO:0000313" key="1">
    <source>
        <dbReference type="EMBL" id="MFD2682393.1"/>
    </source>
</evidence>
<dbReference type="Proteomes" id="UP001597506">
    <property type="component" value="Unassembled WGS sequence"/>
</dbReference>
<dbReference type="EMBL" id="JBHUMF010000031">
    <property type="protein sequence ID" value="MFD2682393.1"/>
    <property type="molecule type" value="Genomic_DNA"/>
</dbReference>
<proteinExistence type="predicted"/>
<organism evidence="1 2">
    <name type="scientific">Bacillus seohaeanensis</name>
    <dbReference type="NCBI Taxonomy" id="284580"/>
    <lineage>
        <taxon>Bacteria</taxon>
        <taxon>Bacillati</taxon>
        <taxon>Bacillota</taxon>
        <taxon>Bacilli</taxon>
        <taxon>Bacillales</taxon>
        <taxon>Bacillaceae</taxon>
        <taxon>Bacillus</taxon>
    </lineage>
</organism>
<evidence type="ECO:0000313" key="2">
    <source>
        <dbReference type="Proteomes" id="UP001597506"/>
    </source>
</evidence>
<dbReference type="InterPro" id="IPR036873">
    <property type="entry name" value="Rhodanese-like_dom_sf"/>
</dbReference>
<sequence length="121" mass="13897">MLLLLILFLSIILGFLYIRYVPIRGVPCVSSLNQGADSIKTVDVRDYIQSYNDPIPGSTNIPVMYLTRNYHELSHMQVFVVASNRLEKNISIRFLRKKDINVVGYRLTSCKCKQKAKYKPA</sequence>
<evidence type="ECO:0008006" key="3">
    <source>
        <dbReference type="Google" id="ProtNLM"/>
    </source>
</evidence>
<gene>
    <name evidence="1" type="ORF">ACFSUL_16760</name>
</gene>
<reference evidence="2" key="1">
    <citation type="journal article" date="2019" name="Int. J. Syst. Evol. Microbiol.">
        <title>The Global Catalogue of Microorganisms (GCM) 10K type strain sequencing project: providing services to taxonomists for standard genome sequencing and annotation.</title>
        <authorList>
            <consortium name="The Broad Institute Genomics Platform"/>
            <consortium name="The Broad Institute Genome Sequencing Center for Infectious Disease"/>
            <person name="Wu L."/>
            <person name="Ma J."/>
        </authorList>
    </citation>
    <scope>NUCLEOTIDE SEQUENCE [LARGE SCALE GENOMIC DNA]</scope>
    <source>
        <strain evidence="2">KCTC 3913</strain>
    </source>
</reference>
<accession>A0ABW5RUM3</accession>
<protein>
    <recommendedName>
        <fullName evidence="3">Sulfurtransferase</fullName>
    </recommendedName>
</protein>
<dbReference type="SUPFAM" id="SSF52821">
    <property type="entry name" value="Rhodanese/Cell cycle control phosphatase"/>
    <property type="match status" value="1"/>
</dbReference>
<keyword evidence="2" id="KW-1185">Reference proteome</keyword>
<dbReference type="RefSeq" id="WP_084778377.1">
    <property type="nucleotide sequence ID" value="NZ_JBHUMF010000031.1"/>
</dbReference>
<name>A0ABW5RUM3_9BACI</name>